<dbReference type="GeneID" id="107423279"/>
<evidence type="ECO:0000256" key="3">
    <source>
        <dbReference type="ARBA" id="ARBA00022692"/>
    </source>
</evidence>
<evidence type="ECO:0000313" key="11">
    <source>
        <dbReference type="Proteomes" id="UP001652623"/>
    </source>
</evidence>
<reference evidence="12" key="1">
    <citation type="submission" date="2025-08" db="UniProtKB">
        <authorList>
            <consortium name="RefSeq"/>
        </authorList>
    </citation>
    <scope>IDENTIFICATION</scope>
    <source>
        <tissue evidence="12">Seedling</tissue>
    </source>
</reference>
<feature type="chain" id="PRO_5028020988" description="Signal peptidase complex subunit 3" evidence="10">
    <location>
        <begin position="27"/>
        <end position="146"/>
    </location>
</feature>
<dbReference type="GO" id="GO:0005787">
    <property type="term" value="C:signal peptidase complex"/>
    <property type="evidence" value="ECO:0007669"/>
    <property type="project" value="UniProtKB-UniRule"/>
</dbReference>
<evidence type="ECO:0000256" key="6">
    <source>
        <dbReference type="ARBA" id="ARBA00022989"/>
    </source>
</evidence>
<organism evidence="11 12">
    <name type="scientific">Ziziphus jujuba</name>
    <name type="common">Chinese jujube</name>
    <name type="synonym">Ziziphus sativa</name>
    <dbReference type="NCBI Taxonomy" id="326968"/>
    <lineage>
        <taxon>Eukaryota</taxon>
        <taxon>Viridiplantae</taxon>
        <taxon>Streptophyta</taxon>
        <taxon>Embryophyta</taxon>
        <taxon>Tracheophyta</taxon>
        <taxon>Spermatophyta</taxon>
        <taxon>Magnoliopsida</taxon>
        <taxon>eudicotyledons</taxon>
        <taxon>Gunneridae</taxon>
        <taxon>Pentapetalae</taxon>
        <taxon>rosids</taxon>
        <taxon>fabids</taxon>
        <taxon>Rosales</taxon>
        <taxon>Rhamnaceae</taxon>
        <taxon>Paliureae</taxon>
        <taxon>Ziziphus</taxon>
    </lineage>
</organism>
<evidence type="ECO:0000256" key="7">
    <source>
        <dbReference type="ARBA" id="ARBA00023136"/>
    </source>
</evidence>
<dbReference type="PIRSF" id="PIRSF016089">
    <property type="entry name" value="SPC22"/>
    <property type="match status" value="1"/>
</dbReference>
<comment type="subcellular location">
    <subcellularLocation>
        <location evidence="1">Endoplasmic reticulum membrane</location>
        <topology evidence="1">Single-pass type II membrane protein</topology>
    </subcellularLocation>
</comment>
<evidence type="ECO:0000256" key="4">
    <source>
        <dbReference type="ARBA" id="ARBA00022824"/>
    </source>
</evidence>
<evidence type="ECO:0000256" key="2">
    <source>
        <dbReference type="ARBA" id="ARBA00009289"/>
    </source>
</evidence>
<dbReference type="Proteomes" id="UP001652623">
    <property type="component" value="Chromosome 3"/>
</dbReference>
<comment type="similarity">
    <text evidence="2 9">Belongs to the SPCS3 family.</text>
</comment>
<keyword evidence="4 9" id="KW-0256">Endoplasmic reticulum</keyword>
<keyword evidence="6 9" id="KW-1133">Transmembrane helix</keyword>
<dbReference type="GO" id="GO:0045047">
    <property type="term" value="P:protein targeting to ER"/>
    <property type="evidence" value="ECO:0007669"/>
    <property type="project" value="TreeGrafter"/>
</dbReference>
<keyword evidence="10" id="KW-0732">Signal</keyword>
<dbReference type="AlphaFoldDB" id="A0A6P6GAY5"/>
<evidence type="ECO:0000313" key="12">
    <source>
        <dbReference type="RefSeq" id="XP_024931288.1"/>
    </source>
</evidence>
<keyword evidence="7 9" id="KW-0472">Membrane</keyword>
<dbReference type="PANTHER" id="PTHR12804">
    <property type="entry name" value="MICROSOMAL SIGNAL PEPTIDASE 23 KD SUBUNIT SPC22/23"/>
    <property type="match status" value="1"/>
</dbReference>
<keyword evidence="3 9" id="KW-0812">Transmembrane</keyword>
<dbReference type="InterPro" id="IPR007653">
    <property type="entry name" value="SPC3"/>
</dbReference>
<proteinExistence type="inferred from homology"/>
<accession>A0A6P6GAY5</accession>
<keyword evidence="11" id="KW-1185">Reference proteome</keyword>
<evidence type="ECO:0000256" key="5">
    <source>
        <dbReference type="ARBA" id="ARBA00022968"/>
    </source>
</evidence>
<dbReference type="PANTHER" id="PTHR12804:SF0">
    <property type="entry name" value="SIGNAL PEPTIDASE COMPLEX SUBUNIT 3"/>
    <property type="match status" value="1"/>
</dbReference>
<dbReference type="Pfam" id="PF04573">
    <property type="entry name" value="SPC22"/>
    <property type="match status" value="1"/>
</dbReference>
<gene>
    <name evidence="12" type="primary">LOC107423279</name>
</gene>
<name>A0A6P6GAY5_ZIZJJ</name>
<protein>
    <recommendedName>
        <fullName evidence="8 9">Signal peptidase complex subunit 3</fullName>
    </recommendedName>
    <alternativeName>
        <fullName evidence="9">Microsomal signal peptidase 22 kDa subunit</fullName>
    </alternativeName>
</protein>
<dbReference type="RefSeq" id="XP_024931288.1">
    <property type="nucleotide sequence ID" value="XM_025075520.3"/>
</dbReference>
<evidence type="ECO:0000256" key="9">
    <source>
        <dbReference type="PIRNR" id="PIRNR016089"/>
    </source>
</evidence>
<comment type="function">
    <text evidence="9">Essential component of the signal peptidase complex (SPC) which catalyzes the cleavage of N-terminal signal sequences from nascent proteins as they are translocated into the lumen of the endoplasmic reticulum. Essential for the SPC catalytic activity, possibly by stabilizing and positioning the active center of the complex close to the lumenal surface.</text>
</comment>
<feature type="signal peptide" evidence="10">
    <location>
        <begin position="1"/>
        <end position="26"/>
    </location>
</feature>
<dbReference type="GO" id="GO:0006465">
    <property type="term" value="P:signal peptide processing"/>
    <property type="evidence" value="ECO:0007669"/>
    <property type="project" value="UniProtKB-UniRule"/>
</dbReference>
<sequence>MYTVGYRVHGVLTLGVTLLALICAMASLPDNLNVPSPSVSVQVLNVNWFRKQPTGNDEVFVFLAAEYETPQNALNQVSLWDDILPSKKNPKFWIQTINKYRFTDEVSNLLGKEFNLTFHWYVIPKTGKMFADKMVMTAYRLPVEYI</sequence>
<evidence type="ECO:0000256" key="8">
    <source>
        <dbReference type="ARBA" id="ARBA00029556"/>
    </source>
</evidence>
<evidence type="ECO:0000256" key="1">
    <source>
        <dbReference type="ARBA" id="ARBA00004648"/>
    </source>
</evidence>
<evidence type="ECO:0000256" key="10">
    <source>
        <dbReference type="SAM" id="SignalP"/>
    </source>
</evidence>
<keyword evidence="5 9" id="KW-0735">Signal-anchor</keyword>